<evidence type="ECO:0000256" key="11">
    <source>
        <dbReference type="ARBA" id="ARBA00022989"/>
    </source>
</evidence>
<dbReference type="PANTHER" id="PTHR45528:SF1">
    <property type="entry name" value="SENSOR HISTIDINE KINASE CPXA"/>
    <property type="match status" value="1"/>
</dbReference>
<dbReference type="EMBL" id="CP018866">
    <property type="protein sequence ID" value="AST94254.1"/>
    <property type="molecule type" value="Genomic_DNA"/>
</dbReference>
<gene>
    <name evidence="16" type="ORF">BC6307_06695</name>
</gene>
<keyword evidence="7 14" id="KW-0812">Transmembrane</keyword>
<accession>A0A223KXV9</accession>
<protein>
    <recommendedName>
        <fullName evidence="3">histidine kinase</fullName>
        <ecNumber evidence="3">2.7.13.3</ecNumber>
    </recommendedName>
</protein>
<keyword evidence="11 14" id="KW-1133">Transmembrane helix</keyword>
<keyword evidence="8" id="KW-0547">Nucleotide-binding</keyword>
<evidence type="ECO:0000256" key="10">
    <source>
        <dbReference type="ARBA" id="ARBA00022840"/>
    </source>
</evidence>
<dbReference type="AlphaFoldDB" id="A0A223KXV9"/>
<keyword evidence="10" id="KW-0067">ATP-binding</keyword>
<dbReference type="SMART" id="SM00388">
    <property type="entry name" value="HisKA"/>
    <property type="match status" value="1"/>
</dbReference>
<evidence type="ECO:0000256" key="2">
    <source>
        <dbReference type="ARBA" id="ARBA00004651"/>
    </source>
</evidence>
<dbReference type="SUPFAM" id="SSF47384">
    <property type="entry name" value="Homodimeric domain of signal transducing histidine kinase"/>
    <property type="match status" value="1"/>
</dbReference>
<evidence type="ECO:0000256" key="5">
    <source>
        <dbReference type="ARBA" id="ARBA00022553"/>
    </source>
</evidence>
<feature type="transmembrane region" description="Helical" evidence="14">
    <location>
        <begin position="6"/>
        <end position="24"/>
    </location>
</feature>
<evidence type="ECO:0000256" key="7">
    <source>
        <dbReference type="ARBA" id="ARBA00022692"/>
    </source>
</evidence>
<dbReference type="InterPro" id="IPR050398">
    <property type="entry name" value="HssS/ArlS-like"/>
</dbReference>
<keyword evidence="12" id="KW-0902">Two-component regulatory system</keyword>
<evidence type="ECO:0000256" key="6">
    <source>
        <dbReference type="ARBA" id="ARBA00022679"/>
    </source>
</evidence>
<dbReference type="Pfam" id="PF00512">
    <property type="entry name" value="HisKA"/>
    <property type="match status" value="1"/>
</dbReference>
<sequence length="302" mass="35220">MNSWLIIIILGFLLMVSVSKLLLFHWDIRRMTKQLEEISENFGTNELVRTNTHNKNLSRFATKINQLIQLYKQNQQSVERREMELKQEITNISHDLRTPLTSIKGFSELLTDPSISEGEKKEFLEIIQKKIDNLTMIVDLFYELSQLDSSDKKLTMEKQSLDQIVVESMLMFYEDFEKEQLQVQLVEESVPPILADNKATVRIVTNIIQNALTYAKSYLKISFVEEEEYIRLRAVNDVEKIDAAKLQQIFNRTYRLDSSRTGTHLGLGLHIVQQLVNKQGGKAVANVRDNEFIMEVSFRKWD</sequence>
<dbReference type="PRINTS" id="PR01780">
    <property type="entry name" value="LANTIREGPROT"/>
</dbReference>
<keyword evidence="6" id="KW-0808">Transferase</keyword>
<dbReference type="InterPro" id="IPR008358">
    <property type="entry name" value="Sig_transdc_His_kin/Pase_MprB"/>
</dbReference>
<keyword evidence="13 14" id="KW-0472">Membrane</keyword>
<dbReference type="Pfam" id="PF02518">
    <property type="entry name" value="HATPase_c"/>
    <property type="match status" value="1"/>
</dbReference>
<dbReference type="GO" id="GO:0005886">
    <property type="term" value="C:plasma membrane"/>
    <property type="evidence" value="ECO:0007669"/>
    <property type="project" value="UniProtKB-SubCell"/>
</dbReference>
<dbReference type="GO" id="GO:0005524">
    <property type="term" value="F:ATP binding"/>
    <property type="evidence" value="ECO:0007669"/>
    <property type="project" value="UniProtKB-KW"/>
</dbReference>
<evidence type="ECO:0000256" key="4">
    <source>
        <dbReference type="ARBA" id="ARBA00022475"/>
    </source>
</evidence>
<dbReference type="SMART" id="SM00387">
    <property type="entry name" value="HATPase_c"/>
    <property type="match status" value="1"/>
</dbReference>
<dbReference type="GO" id="GO:0000155">
    <property type="term" value="F:phosphorelay sensor kinase activity"/>
    <property type="evidence" value="ECO:0007669"/>
    <property type="project" value="InterPro"/>
</dbReference>
<dbReference type="InterPro" id="IPR036890">
    <property type="entry name" value="HATPase_C_sf"/>
</dbReference>
<evidence type="ECO:0000256" key="9">
    <source>
        <dbReference type="ARBA" id="ARBA00022777"/>
    </source>
</evidence>
<dbReference type="PROSITE" id="PS50109">
    <property type="entry name" value="HIS_KIN"/>
    <property type="match status" value="1"/>
</dbReference>
<evidence type="ECO:0000313" key="16">
    <source>
        <dbReference type="EMBL" id="AST94254.1"/>
    </source>
</evidence>
<keyword evidence="17" id="KW-1185">Reference proteome</keyword>
<keyword evidence="5" id="KW-0597">Phosphoprotein</keyword>
<organism evidence="16 17">
    <name type="scientific">Sutcliffiella cohnii</name>
    <dbReference type="NCBI Taxonomy" id="33932"/>
    <lineage>
        <taxon>Bacteria</taxon>
        <taxon>Bacillati</taxon>
        <taxon>Bacillota</taxon>
        <taxon>Bacilli</taxon>
        <taxon>Bacillales</taxon>
        <taxon>Bacillaceae</taxon>
        <taxon>Sutcliffiella</taxon>
    </lineage>
</organism>
<evidence type="ECO:0000256" key="12">
    <source>
        <dbReference type="ARBA" id="ARBA00023012"/>
    </source>
</evidence>
<evidence type="ECO:0000256" key="13">
    <source>
        <dbReference type="ARBA" id="ARBA00023136"/>
    </source>
</evidence>
<evidence type="ECO:0000256" key="8">
    <source>
        <dbReference type="ARBA" id="ARBA00022741"/>
    </source>
</evidence>
<evidence type="ECO:0000256" key="14">
    <source>
        <dbReference type="SAM" id="Phobius"/>
    </source>
</evidence>
<dbReference type="PANTHER" id="PTHR45528">
    <property type="entry name" value="SENSOR HISTIDINE KINASE CPXA"/>
    <property type="match status" value="1"/>
</dbReference>
<comment type="subcellular location">
    <subcellularLocation>
        <location evidence="2">Cell membrane</location>
        <topology evidence="2">Multi-pass membrane protein</topology>
    </subcellularLocation>
</comment>
<dbReference type="Gene3D" id="3.30.565.10">
    <property type="entry name" value="Histidine kinase-like ATPase, C-terminal domain"/>
    <property type="match status" value="1"/>
</dbReference>
<name>A0A223KXV9_9BACI</name>
<dbReference type="KEGG" id="bcoh:BC6307_06695"/>
<comment type="catalytic activity">
    <reaction evidence="1">
        <text>ATP + protein L-histidine = ADP + protein N-phospho-L-histidine.</text>
        <dbReference type="EC" id="2.7.13.3"/>
    </reaction>
</comment>
<dbReference type="Gene3D" id="1.10.287.130">
    <property type="match status" value="1"/>
</dbReference>
<dbReference type="InterPro" id="IPR005467">
    <property type="entry name" value="His_kinase_dom"/>
</dbReference>
<dbReference type="InterPro" id="IPR003594">
    <property type="entry name" value="HATPase_dom"/>
</dbReference>
<dbReference type="CDD" id="cd00082">
    <property type="entry name" value="HisKA"/>
    <property type="match status" value="1"/>
</dbReference>
<evidence type="ECO:0000256" key="3">
    <source>
        <dbReference type="ARBA" id="ARBA00012438"/>
    </source>
</evidence>
<proteinExistence type="predicted"/>
<dbReference type="Proteomes" id="UP000215224">
    <property type="component" value="Chromosome"/>
</dbReference>
<dbReference type="STRING" id="1314751.GCA_001591425_04636"/>
<feature type="domain" description="Histidine kinase" evidence="15">
    <location>
        <begin position="91"/>
        <end position="282"/>
    </location>
</feature>
<evidence type="ECO:0000313" key="17">
    <source>
        <dbReference type="Proteomes" id="UP000215224"/>
    </source>
</evidence>
<dbReference type="SUPFAM" id="SSF55874">
    <property type="entry name" value="ATPase domain of HSP90 chaperone/DNA topoisomerase II/histidine kinase"/>
    <property type="match status" value="1"/>
</dbReference>
<keyword evidence="4" id="KW-1003">Cell membrane</keyword>
<evidence type="ECO:0000256" key="1">
    <source>
        <dbReference type="ARBA" id="ARBA00000085"/>
    </source>
</evidence>
<evidence type="ECO:0000259" key="15">
    <source>
        <dbReference type="PROSITE" id="PS50109"/>
    </source>
</evidence>
<keyword evidence="9 16" id="KW-0418">Kinase</keyword>
<dbReference type="InterPro" id="IPR036097">
    <property type="entry name" value="HisK_dim/P_sf"/>
</dbReference>
<reference evidence="16 17" key="1">
    <citation type="submission" date="2016-12" db="EMBL/GenBank/DDBJ databases">
        <title>The whole genome sequencing and assembly of Bacillus cohnii DSM 6307T strain.</title>
        <authorList>
            <person name="Lee Y.-J."/>
            <person name="Yi H."/>
            <person name="Bahn Y.-S."/>
            <person name="Kim J.F."/>
            <person name="Lee D.-W."/>
        </authorList>
    </citation>
    <scope>NUCLEOTIDE SEQUENCE [LARGE SCALE GENOMIC DNA]</scope>
    <source>
        <strain evidence="16 17">DSM 6307</strain>
    </source>
</reference>
<dbReference type="InterPro" id="IPR003661">
    <property type="entry name" value="HisK_dim/P_dom"/>
</dbReference>
<dbReference type="EC" id="2.7.13.3" evidence="3"/>